<reference evidence="1" key="1">
    <citation type="submission" date="2015-05" db="EMBL/GenBank/DDBJ databases">
        <authorList>
            <person name="Machado G.E."/>
            <person name="Matsumoto C.K."/>
            <person name="Rabello M.S."/>
            <person name="Almeida L.G.P."/>
            <person name="Leao S.C."/>
        </authorList>
    </citation>
    <scope>NUCLEOTIDE SEQUENCE</scope>
    <source>
        <strain evidence="1">88Br</strain>
        <plasmid evidence="1">pMA100</plasmid>
    </source>
</reference>
<dbReference type="EMBL" id="KR997898">
    <property type="protein sequence ID" value="AKT73016.1"/>
    <property type="molecule type" value="Genomic_DNA"/>
</dbReference>
<gene>
    <name evidence="1" type="ORF">MASH_00010</name>
</gene>
<protein>
    <submittedName>
        <fullName evidence="1">Uncharacterized protein</fullName>
    </submittedName>
</protein>
<dbReference type="AlphaFoldDB" id="A0A187NE30"/>
<name>A0A187NE30_MYCAV</name>
<accession>A0A187NE30</accession>
<geneLocation type="plasmid" evidence="1">
    <name>pMA100</name>
</geneLocation>
<keyword evidence="1" id="KW-0614">Plasmid</keyword>
<evidence type="ECO:0000313" key="1">
    <source>
        <dbReference type="EMBL" id="AKT73016.1"/>
    </source>
</evidence>
<dbReference type="RefSeq" id="WP_254183997.1">
    <property type="nucleotide sequence ID" value="NZ_KR997898.1"/>
</dbReference>
<organism evidence="1">
    <name type="scientific">Mycobacterium avium subsp. hominissuis</name>
    <dbReference type="NCBI Taxonomy" id="439334"/>
    <lineage>
        <taxon>Bacteria</taxon>
        <taxon>Bacillati</taxon>
        <taxon>Actinomycetota</taxon>
        <taxon>Actinomycetes</taxon>
        <taxon>Mycobacteriales</taxon>
        <taxon>Mycobacteriaceae</taxon>
        <taxon>Mycobacterium</taxon>
        <taxon>Mycobacterium avium complex (MAC)</taxon>
    </lineage>
</organism>
<sequence length="154" mass="17051">MRSYEVDVYDAHELEQWIGQLSSGRTDQVIIRDSDAVVAVLRKPDPDTPAGWILAGHFYDDKEFPPPFDSVGCDSNNVGACVWIHLISGAMVAAIPTGRWNDQAGFAFYYAGPNGTSAIPLSGWTGDQRQWDGTDPNAFDRHRDQAIAYFNSRV</sequence>
<proteinExistence type="predicted"/>